<organism evidence="2 3">
    <name type="scientific">Apilactobacillus kunkeei</name>
    <dbReference type="NCBI Taxonomy" id="148814"/>
    <lineage>
        <taxon>Bacteria</taxon>
        <taxon>Bacillati</taxon>
        <taxon>Bacillota</taxon>
        <taxon>Bacilli</taxon>
        <taxon>Lactobacillales</taxon>
        <taxon>Lactobacillaceae</taxon>
        <taxon>Apilactobacillus</taxon>
    </lineage>
</organism>
<dbReference type="AlphaFoldDB" id="A0A0M9DDY9"/>
<proteinExistence type="predicted"/>
<evidence type="ECO:0000256" key="1">
    <source>
        <dbReference type="SAM" id="SignalP"/>
    </source>
</evidence>
<keyword evidence="1" id="KW-0732">Signal</keyword>
<feature type="signal peptide" evidence="1">
    <location>
        <begin position="1"/>
        <end position="22"/>
    </location>
</feature>
<accession>A0A0M9DDY9</accession>
<feature type="chain" id="PRO_5038989369" description="Surface layer protein A domain-containing protein" evidence="1">
    <location>
        <begin position="23"/>
        <end position="240"/>
    </location>
</feature>
<name>A0A0M9DDY9_9LACO</name>
<evidence type="ECO:0008006" key="4">
    <source>
        <dbReference type="Google" id="ProtNLM"/>
    </source>
</evidence>
<reference evidence="2 3" key="1">
    <citation type="journal article" date="2015" name="Genome Biol. Evol.">
        <title>Functionally Structured Genomes in Lactobacillus kunkeei Colonizing the Honey Crop and Food Products of Honeybees and Stingless Bees.</title>
        <authorList>
            <person name="Tamarit D."/>
            <person name="Ellegaard K.M."/>
            <person name="Wikander J."/>
            <person name="Olofsson T."/>
            <person name="Vasquez A."/>
            <person name="Andersson S.G."/>
        </authorList>
    </citation>
    <scope>NUCLEOTIDE SEQUENCE [LARGE SCALE GENOMIC DNA]</scope>
    <source>
        <strain evidence="2 3">LAla</strain>
    </source>
</reference>
<evidence type="ECO:0000313" key="3">
    <source>
        <dbReference type="Proteomes" id="UP000037749"/>
    </source>
</evidence>
<dbReference type="EMBL" id="JXCZ01000032">
    <property type="protein sequence ID" value="KOY78943.1"/>
    <property type="molecule type" value="Genomic_DNA"/>
</dbReference>
<dbReference type="Proteomes" id="UP000037749">
    <property type="component" value="Unassembled WGS sequence"/>
</dbReference>
<gene>
    <name evidence="2" type="ORF">RZ72_00830</name>
</gene>
<dbReference type="PATRIC" id="fig|148814.9.peg.1056"/>
<comment type="caution">
    <text evidence="2">The sequence shown here is derived from an EMBL/GenBank/DDBJ whole genome shotgun (WGS) entry which is preliminary data.</text>
</comment>
<sequence length="240" mass="27843">MISAKKVFATFAVVLTLGGAVSSLTSVETSNVNAHAAKKHVKKVNHKTSKDTFYHVATIYNNEVGAYSAWSPIGDPAVYALNLPYNKYSKNEWHSNERPVKANYKELQKSVKMNIKKWTTLDPYIYGNQKRFRDMLYDKVVQINGYALYIGAMQKNIIPLLKNHIDKKDYDKLVYIQRKSASINKSKKYKALLKHTDKYFNTAHEVLNSDKKSYKQYRSSWELNKEYLRVLSKVFGYLKY</sequence>
<protein>
    <recommendedName>
        <fullName evidence="4">Surface layer protein A domain-containing protein</fullName>
    </recommendedName>
</protein>
<dbReference type="RefSeq" id="WP_053796802.1">
    <property type="nucleotide sequence ID" value="NZ_JXCZ01000032.1"/>
</dbReference>
<evidence type="ECO:0000313" key="2">
    <source>
        <dbReference type="EMBL" id="KOY78943.1"/>
    </source>
</evidence>